<dbReference type="AlphaFoldDB" id="A0ABD1YC79"/>
<evidence type="ECO:0000313" key="3">
    <source>
        <dbReference type="Proteomes" id="UP001605036"/>
    </source>
</evidence>
<dbReference type="EMBL" id="JBHFFA010000005">
    <property type="protein sequence ID" value="KAL2624300.1"/>
    <property type="molecule type" value="Genomic_DNA"/>
</dbReference>
<sequence>MFECAFSTRQGRGRQEDRGHRRIREIDQLGIPRIFPSFLREFRSVNRLIRLRGTSLSIRIYAGSDILGKGDQYSRLFACTLDSNRPKSEPERFGGGVESLPQHSPDKSGVLGVEMRVPDEFPPTIPDNSLVIKPPFAVDFFRPGSLWLGDFVEYGCRSVEMQDRILFFQLHPPARWPRDALPCERQGKPLALPSLLSKLMVLEPRRCLLAVSNRPSFCQRRGTVVTPKALRSAMINFKFWFARLSLCIVRETKSRRVK</sequence>
<name>A0ABD1YC79_9MARC</name>
<evidence type="ECO:0000256" key="1">
    <source>
        <dbReference type="SAM" id="MobiDB-lite"/>
    </source>
</evidence>
<comment type="caution">
    <text evidence="2">The sequence shown here is derived from an EMBL/GenBank/DDBJ whole genome shotgun (WGS) entry which is preliminary data.</text>
</comment>
<proteinExistence type="predicted"/>
<organism evidence="2 3">
    <name type="scientific">Riccia fluitans</name>
    <dbReference type="NCBI Taxonomy" id="41844"/>
    <lineage>
        <taxon>Eukaryota</taxon>
        <taxon>Viridiplantae</taxon>
        <taxon>Streptophyta</taxon>
        <taxon>Embryophyta</taxon>
        <taxon>Marchantiophyta</taxon>
        <taxon>Marchantiopsida</taxon>
        <taxon>Marchantiidae</taxon>
        <taxon>Marchantiales</taxon>
        <taxon>Ricciaceae</taxon>
        <taxon>Riccia</taxon>
    </lineage>
</organism>
<dbReference type="Proteomes" id="UP001605036">
    <property type="component" value="Unassembled WGS sequence"/>
</dbReference>
<accession>A0ABD1YC79</accession>
<reference evidence="2 3" key="1">
    <citation type="submission" date="2024-09" db="EMBL/GenBank/DDBJ databases">
        <title>Chromosome-scale assembly of Riccia fluitans.</title>
        <authorList>
            <person name="Paukszto L."/>
            <person name="Sawicki J."/>
            <person name="Karawczyk K."/>
            <person name="Piernik-Szablinska J."/>
            <person name="Szczecinska M."/>
            <person name="Mazdziarz M."/>
        </authorList>
    </citation>
    <scope>NUCLEOTIDE SEQUENCE [LARGE SCALE GENOMIC DNA]</scope>
    <source>
        <strain evidence="2">Rf_01</strain>
        <tissue evidence="2">Aerial parts of the thallus</tissue>
    </source>
</reference>
<keyword evidence="3" id="KW-1185">Reference proteome</keyword>
<protein>
    <submittedName>
        <fullName evidence="2">Uncharacterized protein</fullName>
    </submittedName>
</protein>
<gene>
    <name evidence="2" type="ORF">R1flu_008545</name>
</gene>
<feature type="region of interest" description="Disordered" evidence="1">
    <location>
        <begin position="86"/>
        <end position="105"/>
    </location>
</feature>
<evidence type="ECO:0000313" key="2">
    <source>
        <dbReference type="EMBL" id="KAL2624300.1"/>
    </source>
</evidence>